<dbReference type="EMBL" id="JANX01000499">
    <property type="protein sequence ID" value="KGM31485.1"/>
    <property type="molecule type" value="Genomic_DNA"/>
</dbReference>
<dbReference type="AlphaFoldDB" id="A0A0A0D0A3"/>
<gene>
    <name evidence="1" type="ORF">P409_26880</name>
</gene>
<accession>A0A0A0D0A3</accession>
<sequence length="65" mass="6920">AGPTRWPPWPAPARCCRASTPTATPVAALVSVTAIWVTLSYQSEFFAMPQADGPALIRDLIVPTP</sequence>
<organism evidence="1 2">
    <name type="scientific">Inquilinus limosus MP06</name>
    <dbReference type="NCBI Taxonomy" id="1398085"/>
    <lineage>
        <taxon>Bacteria</taxon>
        <taxon>Pseudomonadati</taxon>
        <taxon>Pseudomonadota</taxon>
        <taxon>Alphaproteobacteria</taxon>
        <taxon>Rhodospirillales</taxon>
        <taxon>Rhodospirillaceae</taxon>
        <taxon>Inquilinus</taxon>
    </lineage>
</organism>
<evidence type="ECO:0000313" key="1">
    <source>
        <dbReference type="EMBL" id="KGM31485.1"/>
    </source>
</evidence>
<proteinExistence type="predicted"/>
<dbReference type="Proteomes" id="UP000029995">
    <property type="component" value="Unassembled WGS sequence"/>
</dbReference>
<comment type="caution">
    <text evidence="1">The sequence shown here is derived from an EMBL/GenBank/DDBJ whole genome shotgun (WGS) entry which is preliminary data.</text>
</comment>
<reference evidence="1 2" key="1">
    <citation type="submission" date="2014-01" db="EMBL/GenBank/DDBJ databases">
        <title>Genome sequence determination for a cystic fibrosis isolate, Inquilinus limosus.</title>
        <authorList>
            <person name="Pino M."/>
            <person name="Di Conza J."/>
            <person name="Gutkind G."/>
        </authorList>
    </citation>
    <scope>NUCLEOTIDE SEQUENCE [LARGE SCALE GENOMIC DNA]</scope>
    <source>
        <strain evidence="1 2">MP06</strain>
    </source>
</reference>
<feature type="non-terminal residue" evidence="1">
    <location>
        <position position="1"/>
    </location>
</feature>
<evidence type="ECO:0000313" key="2">
    <source>
        <dbReference type="Proteomes" id="UP000029995"/>
    </source>
</evidence>
<dbReference type="RefSeq" id="WP_034845653.1">
    <property type="nucleotide sequence ID" value="NZ_JANX01000499.1"/>
</dbReference>
<name>A0A0A0D0A3_9PROT</name>
<protein>
    <submittedName>
        <fullName evidence="1">Uncharacterized protein</fullName>
    </submittedName>
</protein>